<comment type="caution">
    <text evidence="2">The sequence shown here is derived from an EMBL/GenBank/DDBJ whole genome shotgun (WGS) entry which is preliminary data.</text>
</comment>
<accession>A0A1F5NW83</accession>
<organism evidence="2 3">
    <name type="scientific">Candidatus Doudnabacteria bacterium RIFCSPHIGHO2_01_FULL_46_24</name>
    <dbReference type="NCBI Taxonomy" id="1817825"/>
    <lineage>
        <taxon>Bacteria</taxon>
        <taxon>Candidatus Doudnaibacteriota</taxon>
    </lineage>
</organism>
<protein>
    <submittedName>
        <fullName evidence="2">Uncharacterized protein</fullName>
    </submittedName>
</protein>
<keyword evidence="1" id="KW-1133">Transmembrane helix</keyword>
<dbReference type="Proteomes" id="UP000178892">
    <property type="component" value="Unassembled WGS sequence"/>
</dbReference>
<gene>
    <name evidence="2" type="ORF">A2720_01910</name>
</gene>
<dbReference type="EMBL" id="MFEL01000001">
    <property type="protein sequence ID" value="OGE81911.1"/>
    <property type="molecule type" value="Genomic_DNA"/>
</dbReference>
<reference evidence="2 3" key="1">
    <citation type="journal article" date="2016" name="Nat. Commun.">
        <title>Thousands of microbial genomes shed light on interconnected biogeochemical processes in an aquifer system.</title>
        <authorList>
            <person name="Anantharaman K."/>
            <person name="Brown C.T."/>
            <person name="Hug L.A."/>
            <person name="Sharon I."/>
            <person name="Castelle C.J."/>
            <person name="Probst A.J."/>
            <person name="Thomas B.C."/>
            <person name="Singh A."/>
            <person name="Wilkins M.J."/>
            <person name="Karaoz U."/>
            <person name="Brodie E.L."/>
            <person name="Williams K.H."/>
            <person name="Hubbard S.S."/>
            <person name="Banfield J.F."/>
        </authorList>
    </citation>
    <scope>NUCLEOTIDE SEQUENCE [LARGE SCALE GENOMIC DNA]</scope>
</reference>
<evidence type="ECO:0000313" key="2">
    <source>
        <dbReference type="EMBL" id="OGE81911.1"/>
    </source>
</evidence>
<feature type="transmembrane region" description="Helical" evidence="1">
    <location>
        <begin position="25"/>
        <end position="46"/>
    </location>
</feature>
<evidence type="ECO:0000313" key="3">
    <source>
        <dbReference type="Proteomes" id="UP000178892"/>
    </source>
</evidence>
<sequence length="177" mass="19805">MTGKVNRIIVTYSAKARRNKYEEDFMVTIPGLVVLMVVSLFVGYLWRREQDRLKHKRYGERNIQSGLEVTVDGGKNWHPAEQQPGGGILIHEIGWIRPYLHQKTGPPRSRSSLIVELAVLVSKHTGVPVDQIAEQTPLGPEALNIRAACARQFGKPLASGDMARMTFGELRTQLFGS</sequence>
<proteinExistence type="predicted"/>
<dbReference type="AlphaFoldDB" id="A0A1F5NW83"/>
<keyword evidence="1" id="KW-0812">Transmembrane</keyword>
<evidence type="ECO:0000256" key="1">
    <source>
        <dbReference type="SAM" id="Phobius"/>
    </source>
</evidence>
<keyword evidence="1" id="KW-0472">Membrane</keyword>
<dbReference type="STRING" id="1817825.A2720_01910"/>
<name>A0A1F5NW83_9BACT</name>